<keyword evidence="3" id="KW-1185">Reference proteome</keyword>
<dbReference type="EMBL" id="VLKT01000001">
    <property type="protein sequence ID" value="TWI43309.1"/>
    <property type="molecule type" value="Genomic_DNA"/>
</dbReference>
<reference evidence="2 3" key="1">
    <citation type="journal article" date="2015" name="Stand. Genomic Sci.">
        <title>Genomic Encyclopedia of Bacterial and Archaeal Type Strains, Phase III: the genomes of soil and plant-associated and newly described type strains.</title>
        <authorList>
            <person name="Whitman W.B."/>
            <person name="Woyke T."/>
            <person name="Klenk H.P."/>
            <person name="Zhou Y."/>
            <person name="Lilburn T.G."/>
            <person name="Beck B.J."/>
            <person name="De Vos P."/>
            <person name="Vandamme P."/>
            <person name="Eisen J.A."/>
            <person name="Garrity G."/>
            <person name="Hugenholtz P."/>
            <person name="Kyrpides N.C."/>
        </authorList>
    </citation>
    <scope>NUCLEOTIDE SEQUENCE [LARGE SCALE GENOMIC DNA]</scope>
    <source>
        <strain evidence="2 3">CGMCC 1.2546</strain>
    </source>
</reference>
<dbReference type="AlphaFoldDB" id="A0A562PFW8"/>
<gene>
    <name evidence="2" type="ORF">IQ26_00271</name>
</gene>
<evidence type="ECO:0000313" key="2">
    <source>
        <dbReference type="EMBL" id="TWI43309.1"/>
    </source>
</evidence>
<feature type="transmembrane region" description="Helical" evidence="1">
    <location>
        <begin position="97"/>
        <end position="116"/>
    </location>
</feature>
<evidence type="ECO:0000256" key="1">
    <source>
        <dbReference type="SAM" id="Phobius"/>
    </source>
</evidence>
<dbReference type="OrthoDB" id="5519326at2"/>
<proteinExistence type="predicted"/>
<organism evidence="2 3">
    <name type="scientific">Mesorhizobium tianshanense</name>
    <dbReference type="NCBI Taxonomy" id="39844"/>
    <lineage>
        <taxon>Bacteria</taxon>
        <taxon>Pseudomonadati</taxon>
        <taxon>Pseudomonadota</taxon>
        <taxon>Alphaproteobacteria</taxon>
        <taxon>Hyphomicrobiales</taxon>
        <taxon>Phyllobacteriaceae</taxon>
        <taxon>Mesorhizobium</taxon>
    </lineage>
</organism>
<comment type="caution">
    <text evidence="2">The sequence shown here is derived from an EMBL/GenBank/DDBJ whole genome shotgun (WGS) entry which is preliminary data.</text>
</comment>
<keyword evidence="1" id="KW-0812">Transmembrane</keyword>
<keyword evidence="1" id="KW-1133">Transmembrane helix</keyword>
<evidence type="ECO:0000313" key="3">
    <source>
        <dbReference type="Proteomes" id="UP000317122"/>
    </source>
</evidence>
<protein>
    <submittedName>
        <fullName evidence="2">Uncharacterized protein</fullName>
    </submittedName>
</protein>
<dbReference type="Proteomes" id="UP000317122">
    <property type="component" value="Unassembled WGS sequence"/>
</dbReference>
<keyword evidence="1" id="KW-0472">Membrane</keyword>
<dbReference type="RefSeq" id="WP_145711548.1">
    <property type="nucleotide sequence ID" value="NZ_BSPF01000102.1"/>
</dbReference>
<sequence length="137" mass="15710">MAIEDILQRFWEDLVARPSGPLALRFLLQPVMATLFAIRDGIKDARDGRSPYFWTVLSKPDERRARLVEGIRSTGKVMVLAVILDTVYQIMQLRTFYPFEAVVVAIVLAFVPYLLIRGPAARIARWWSRARLGPNHE</sequence>
<accession>A0A562PFW8</accession>
<name>A0A562PFW8_9HYPH</name>